<sequence>MGGNRREIRNRRSKVAFGGRVCLFLSLKRNSPSWPRIAAVTRRGFSGQRLVPSYLTVAVGGGVDAWQRGGSKPRLKLPSSLVFAFPALPYLSNSKFAVS</sequence>
<evidence type="ECO:0000313" key="2">
    <source>
        <dbReference type="Proteomes" id="UP000830671"/>
    </source>
</evidence>
<protein>
    <submittedName>
        <fullName evidence="1">Uncharacterized protein</fullName>
    </submittedName>
</protein>
<dbReference type="AlphaFoldDB" id="A0A9Q8STQ3"/>
<evidence type="ECO:0000313" key="1">
    <source>
        <dbReference type="EMBL" id="UQC82631.1"/>
    </source>
</evidence>
<dbReference type="Proteomes" id="UP000830671">
    <property type="component" value="Chromosome 4"/>
</dbReference>
<name>A0A9Q8STQ3_9PEZI</name>
<reference evidence="1" key="1">
    <citation type="journal article" date="2021" name="Mol. Plant Microbe Interact.">
        <title>Complete Genome Sequence of the Plant-Pathogenic Fungus Colletotrichum lupini.</title>
        <authorList>
            <person name="Baroncelli R."/>
            <person name="Pensec F."/>
            <person name="Da Lio D."/>
            <person name="Boufleur T."/>
            <person name="Vicente I."/>
            <person name="Sarrocco S."/>
            <person name="Picot A."/>
            <person name="Baraldi E."/>
            <person name="Sukno S."/>
            <person name="Thon M."/>
            <person name="Le Floch G."/>
        </authorList>
    </citation>
    <scope>NUCLEOTIDE SEQUENCE</scope>
    <source>
        <strain evidence="1">IMI 504893</strain>
    </source>
</reference>
<organism evidence="1 2">
    <name type="scientific">Colletotrichum lupini</name>
    <dbReference type="NCBI Taxonomy" id="145971"/>
    <lineage>
        <taxon>Eukaryota</taxon>
        <taxon>Fungi</taxon>
        <taxon>Dikarya</taxon>
        <taxon>Ascomycota</taxon>
        <taxon>Pezizomycotina</taxon>
        <taxon>Sordariomycetes</taxon>
        <taxon>Hypocreomycetidae</taxon>
        <taxon>Glomerellales</taxon>
        <taxon>Glomerellaceae</taxon>
        <taxon>Colletotrichum</taxon>
        <taxon>Colletotrichum acutatum species complex</taxon>
    </lineage>
</organism>
<proteinExistence type="predicted"/>
<dbReference type="KEGG" id="clup:CLUP02_08121"/>
<dbReference type="EMBL" id="CP019476">
    <property type="protein sequence ID" value="UQC82631.1"/>
    <property type="molecule type" value="Genomic_DNA"/>
</dbReference>
<dbReference type="GeneID" id="73342121"/>
<accession>A0A9Q8STQ3</accession>
<gene>
    <name evidence="1" type="ORF">CLUP02_08121</name>
</gene>
<keyword evidence="2" id="KW-1185">Reference proteome</keyword>
<dbReference type="RefSeq" id="XP_049144254.1">
    <property type="nucleotide sequence ID" value="XM_049287111.1"/>
</dbReference>